<dbReference type="FunFam" id="3.30.70.80:FF:000003">
    <property type="entry name" value="Subtilisin-like protease SBT1.9"/>
    <property type="match status" value="1"/>
</dbReference>
<dbReference type="CDD" id="cd02120">
    <property type="entry name" value="PA_subtilisin_like"/>
    <property type="match status" value="1"/>
</dbReference>
<feature type="compositionally biased region" description="Basic and acidic residues" evidence="11">
    <location>
        <begin position="335"/>
        <end position="348"/>
    </location>
</feature>
<evidence type="ECO:0000256" key="1">
    <source>
        <dbReference type="ARBA" id="ARBA00004613"/>
    </source>
</evidence>
<dbReference type="Gene3D" id="3.30.70.80">
    <property type="entry name" value="Peptidase S8 propeptide/proteinase inhibitor I9"/>
    <property type="match status" value="1"/>
</dbReference>
<evidence type="ECO:0000259" key="15">
    <source>
        <dbReference type="Pfam" id="PF17766"/>
    </source>
</evidence>
<keyword evidence="8" id="KW-0325">Glycoprotein</keyword>
<dbReference type="FunFam" id="3.50.30.30:FF:000005">
    <property type="entry name" value="subtilisin-like protease SBT1.5"/>
    <property type="match status" value="1"/>
</dbReference>
<evidence type="ECO:0000256" key="3">
    <source>
        <dbReference type="ARBA" id="ARBA00022525"/>
    </source>
</evidence>
<dbReference type="InterPro" id="IPR023828">
    <property type="entry name" value="Peptidase_S8_Ser-AS"/>
</dbReference>
<sequence>MGASALRMKHCGKTILALNRCKCSEDEISGGRAVLTLNGCKCSKDETSGGRVILAYNECKYSEDETSSGRVVLAHNMCKLSDDKTSDGRAVFAHNGCKCSEEETSGDRAILALNRCKTILAHNGCKWSEDETFVVEPFLPTTDASALRRKYLVVESFLPTTEVEKKQTYIVHMAKHEMPENFDEHLYWYDSSLQSVSDSAEMLYTYNNVIHGYSTQLTAEEVESLEGRPGVLAVLPEERYEIHTTRTPEFLGLGKSSEFFPEPDSVSDIIIGMLDTGVWPESKSFDDSGLGPVPSRWKGKCEVRKNFNASSCNRKLIGARFFSKGYEAATGPINKTRESKSPRDDKGHGTHTSTTAAGSVVDGASLFGYASGTARGMATRARVSTYKVCWIGGCFGTDILAGMDKALEDGVNILSISLGGGVSDYYRNSIAIGAFTAMERGILVSCSAGNSGPSSYRRSLSNSAPWIITVGAGTLDRDFRAYVNLGNGKTFSGASLYGGKPLQDSLLPLVYAGNASNVTEGNYCLEGTLIPEKVAGKIVLCDGDFGGSVQMGMVVKDAGGVGMIVANIEVGYELFAHPHLLPATDVGPIIGNTIRDYFLSDPNPTATIIFGGTKLGIQRSPVVATFSSRGPNLVTPEILKPDLIAPGVNILAGWSGAFGPSYLSVDTRRVEFNIISGTSMACPHVSGLSALLKAAHPEWSSAAIRSALMTTAYTAYKNGEKLIDFANGKPSTPFDHGAGHVDPLTAFDPGLVYDITLNDYLNFLCASNYSPTQIRIIARSNFTCDMSKTYSIADLNYPSFAVLLQTAPGEGGGGSGVVKYTRTLTNVGSPATYKTWVSSETESVKIAVEPESLSFRELNEKKTYTVTFTADSMPSGTSSFARLEWSDGKHKVGSPIAFIWI</sequence>
<accession>A0A834YWA1</accession>
<dbReference type="SUPFAM" id="SSF52743">
    <property type="entry name" value="Subtilisin-like"/>
    <property type="match status" value="1"/>
</dbReference>
<dbReference type="InterPro" id="IPR015500">
    <property type="entry name" value="Peptidase_S8_subtilisin-rel"/>
</dbReference>
<dbReference type="OMA" id="KGTHPEW"/>
<evidence type="ECO:0000256" key="5">
    <source>
        <dbReference type="ARBA" id="ARBA00022729"/>
    </source>
</evidence>
<evidence type="ECO:0000256" key="11">
    <source>
        <dbReference type="SAM" id="MobiDB-lite"/>
    </source>
</evidence>
<proteinExistence type="inferred from homology"/>
<dbReference type="GO" id="GO:0005576">
    <property type="term" value="C:extracellular region"/>
    <property type="evidence" value="ECO:0007669"/>
    <property type="project" value="UniProtKB-SubCell"/>
</dbReference>
<evidence type="ECO:0000256" key="10">
    <source>
        <dbReference type="PROSITE-ProRule" id="PRU01240"/>
    </source>
</evidence>
<evidence type="ECO:0000256" key="7">
    <source>
        <dbReference type="ARBA" id="ARBA00022825"/>
    </source>
</evidence>
<evidence type="ECO:0000259" key="13">
    <source>
        <dbReference type="Pfam" id="PF02225"/>
    </source>
</evidence>
<feature type="domain" description="Peptidase S8/S53" evidence="12">
    <location>
        <begin position="268"/>
        <end position="721"/>
    </location>
</feature>
<dbReference type="Proteomes" id="UP000655225">
    <property type="component" value="Unassembled WGS sequence"/>
</dbReference>
<keyword evidence="17" id="KW-1185">Reference proteome</keyword>
<evidence type="ECO:0000256" key="8">
    <source>
        <dbReference type="ARBA" id="ARBA00023180"/>
    </source>
</evidence>
<dbReference type="InterPro" id="IPR003137">
    <property type="entry name" value="PA_domain"/>
</dbReference>
<feature type="region of interest" description="Disordered" evidence="11">
    <location>
        <begin position="332"/>
        <end position="356"/>
    </location>
</feature>
<evidence type="ECO:0000256" key="9">
    <source>
        <dbReference type="PIRSR" id="PIRSR615500-1"/>
    </source>
</evidence>
<dbReference type="InterPro" id="IPR036852">
    <property type="entry name" value="Peptidase_S8/S53_dom_sf"/>
</dbReference>
<dbReference type="FunFam" id="3.40.50.200:FF:000006">
    <property type="entry name" value="Subtilisin-like protease SBT1.5"/>
    <property type="match status" value="1"/>
</dbReference>
<comment type="caution">
    <text evidence="16">The sequence shown here is derived from an EMBL/GenBank/DDBJ whole genome shotgun (WGS) entry which is preliminary data.</text>
</comment>
<dbReference type="Pfam" id="PF05922">
    <property type="entry name" value="Inhibitor_I9"/>
    <property type="match status" value="1"/>
</dbReference>
<feature type="active site" description="Charge relay system" evidence="9 10">
    <location>
        <position position="679"/>
    </location>
</feature>
<dbReference type="Pfam" id="PF00082">
    <property type="entry name" value="Peptidase_S8"/>
    <property type="match status" value="1"/>
</dbReference>
<dbReference type="PROSITE" id="PS00138">
    <property type="entry name" value="SUBTILASE_SER"/>
    <property type="match status" value="1"/>
</dbReference>
<dbReference type="InterPro" id="IPR010259">
    <property type="entry name" value="S8pro/Inhibitor_I9"/>
</dbReference>
<evidence type="ECO:0008006" key="18">
    <source>
        <dbReference type="Google" id="ProtNLM"/>
    </source>
</evidence>
<dbReference type="GO" id="GO:0048731">
    <property type="term" value="P:system development"/>
    <property type="evidence" value="ECO:0007669"/>
    <property type="project" value="UniProtKB-ARBA"/>
</dbReference>
<dbReference type="InterPro" id="IPR034197">
    <property type="entry name" value="Peptidases_S8_3"/>
</dbReference>
<feature type="active site" description="Charge relay system" evidence="9 10">
    <location>
        <position position="275"/>
    </location>
</feature>
<dbReference type="AlphaFoldDB" id="A0A834YWA1"/>
<comment type="subcellular location">
    <subcellularLocation>
        <location evidence="1">Secreted</location>
    </subcellularLocation>
</comment>
<keyword evidence="6 10" id="KW-0378">Hydrolase</keyword>
<dbReference type="Pfam" id="PF17766">
    <property type="entry name" value="fn3_6"/>
    <property type="match status" value="1"/>
</dbReference>
<feature type="domain" description="Subtilisin-like protease fibronectin type-III" evidence="15">
    <location>
        <begin position="794"/>
        <end position="897"/>
    </location>
</feature>
<feature type="active site" description="Charge relay system" evidence="9 10">
    <location>
        <position position="348"/>
    </location>
</feature>
<evidence type="ECO:0000259" key="14">
    <source>
        <dbReference type="Pfam" id="PF05922"/>
    </source>
</evidence>
<keyword evidence="4 10" id="KW-0645">Protease</keyword>
<dbReference type="GO" id="GO:0004252">
    <property type="term" value="F:serine-type endopeptidase activity"/>
    <property type="evidence" value="ECO:0007669"/>
    <property type="project" value="UniProtKB-UniRule"/>
</dbReference>
<comment type="similarity">
    <text evidence="2 10">Belongs to the peptidase S8 family.</text>
</comment>
<evidence type="ECO:0000313" key="17">
    <source>
        <dbReference type="Proteomes" id="UP000655225"/>
    </source>
</evidence>
<keyword evidence="3" id="KW-0964">Secreted</keyword>
<keyword evidence="7 10" id="KW-0720">Serine protease</keyword>
<dbReference type="CDD" id="cd04852">
    <property type="entry name" value="Peptidases_S8_3"/>
    <property type="match status" value="1"/>
</dbReference>
<name>A0A834YWA1_TETSI</name>
<dbReference type="Gene3D" id="3.40.50.200">
    <property type="entry name" value="Peptidase S8/S53 domain"/>
    <property type="match status" value="1"/>
</dbReference>
<reference evidence="16 17" key="1">
    <citation type="submission" date="2020-04" db="EMBL/GenBank/DDBJ databases">
        <title>Plant Genome Project.</title>
        <authorList>
            <person name="Zhang R.-G."/>
        </authorList>
    </citation>
    <scope>NUCLEOTIDE SEQUENCE [LARGE SCALE GENOMIC DNA]</scope>
    <source>
        <strain evidence="16">YNK0</strain>
        <tissue evidence="16">Leaf</tissue>
    </source>
</reference>
<dbReference type="InterPro" id="IPR045051">
    <property type="entry name" value="SBT"/>
</dbReference>
<feature type="domain" description="PA" evidence="13">
    <location>
        <begin position="508"/>
        <end position="584"/>
    </location>
</feature>
<feature type="domain" description="Inhibitor I9" evidence="14">
    <location>
        <begin position="168"/>
        <end position="243"/>
    </location>
</feature>
<evidence type="ECO:0000259" key="12">
    <source>
        <dbReference type="Pfam" id="PF00082"/>
    </source>
</evidence>
<dbReference type="InterPro" id="IPR041469">
    <property type="entry name" value="Subtilisin-like_FN3"/>
</dbReference>
<evidence type="ECO:0000256" key="4">
    <source>
        <dbReference type="ARBA" id="ARBA00022670"/>
    </source>
</evidence>
<dbReference type="OrthoDB" id="206201at2759"/>
<evidence type="ECO:0000313" key="16">
    <source>
        <dbReference type="EMBL" id="KAF8395502.1"/>
    </source>
</evidence>
<keyword evidence="5" id="KW-0732">Signal</keyword>
<evidence type="ECO:0000256" key="2">
    <source>
        <dbReference type="ARBA" id="ARBA00011073"/>
    </source>
</evidence>
<dbReference type="EMBL" id="JABCRI010000013">
    <property type="protein sequence ID" value="KAF8395502.1"/>
    <property type="molecule type" value="Genomic_DNA"/>
</dbReference>
<protein>
    <recommendedName>
        <fullName evidence="18">Subtilisin</fullName>
    </recommendedName>
</protein>
<dbReference type="InterPro" id="IPR037045">
    <property type="entry name" value="S8pro/Inhibitor_I9_sf"/>
</dbReference>
<dbReference type="GO" id="GO:0006508">
    <property type="term" value="P:proteolysis"/>
    <property type="evidence" value="ECO:0007669"/>
    <property type="project" value="UniProtKB-KW"/>
</dbReference>
<organism evidence="16 17">
    <name type="scientific">Tetracentron sinense</name>
    <name type="common">Spur-leaf</name>
    <dbReference type="NCBI Taxonomy" id="13715"/>
    <lineage>
        <taxon>Eukaryota</taxon>
        <taxon>Viridiplantae</taxon>
        <taxon>Streptophyta</taxon>
        <taxon>Embryophyta</taxon>
        <taxon>Tracheophyta</taxon>
        <taxon>Spermatophyta</taxon>
        <taxon>Magnoliopsida</taxon>
        <taxon>Trochodendrales</taxon>
        <taxon>Trochodendraceae</taxon>
        <taxon>Tetracentron</taxon>
    </lineage>
</organism>
<dbReference type="PANTHER" id="PTHR10795">
    <property type="entry name" value="PROPROTEIN CONVERTASE SUBTILISIN/KEXIN"/>
    <property type="match status" value="1"/>
</dbReference>
<dbReference type="Gene3D" id="2.60.40.2310">
    <property type="match status" value="1"/>
</dbReference>
<dbReference type="Pfam" id="PF02225">
    <property type="entry name" value="PA"/>
    <property type="match status" value="1"/>
</dbReference>
<evidence type="ECO:0000256" key="6">
    <source>
        <dbReference type="ARBA" id="ARBA00022801"/>
    </source>
</evidence>
<gene>
    <name evidence="16" type="ORF">HHK36_019449</name>
</gene>
<dbReference type="PRINTS" id="PR00723">
    <property type="entry name" value="SUBTILISIN"/>
</dbReference>
<dbReference type="PROSITE" id="PS51892">
    <property type="entry name" value="SUBTILASE"/>
    <property type="match status" value="1"/>
</dbReference>
<dbReference type="InterPro" id="IPR000209">
    <property type="entry name" value="Peptidase_S8/S53_dom"/>
</dbReference>
<dbReference type="Gene3D" id="3.50.30.30">
    <property type="match status" value="1"/>
</dbReference>